<evidence type="ECO:0000313" key="1">
    <source>
        <dbReference type="EMBL" id="MDZ5606800.1"/>
    </source>
</evidence>
<evidence type="ECO:0000313" key="2">
    <source>
        <dbReference type="Proteomes" id="UP001291930"/>
    </source>
</evidence>
<protein>
    <submittedName>
        <fullName evidence="1">Uncharacterized protein</fullName>
    </submittedName>
</protein>
<keyword evidence="2" id="KW-1185">Reference proteome</keyword>
<reference evidence="2" key="1">
    <citation type="submission" date="2023-11" db="EMBL/GenBank/DDBJ databases">
        <title>Genome Sequence of Bacillus pseudomycoides stain BUPM19.</title>
        <authorList>
            <person name="Farhat A."/>
        </authorList>
    </citation>
    <scope>NUCLEOTIDE SEQUENCE [LARGE SCALE GENOMIC DNA]</scope>
    <source>
        <strain evidence="2">BUPM19</strain>
    </source>
</reference>
<proteinExistence type="predicted"/>
<organism evidence="1 2">
    <name type="scientific">Bacillus bingmayongensis</name>
    <dbReference type="NCBI Taxonomy" id="1150157"/>
    <lineage>
        <taxon>Bacteria</taxon>
        <taxon>Bacillati</taxon>
        <taxon>Bacillota</taxon>
        <taxon>Bacilli</taxon>
        <taxon>Bacillales</taxon>
        <taxon>Bacillaceae</taxon>
        <taxon>Bacillus</taxon>
    </lineage>
</organism>
<dbReference type="Proteomes" id="UP001291930">
    <property type="component" value="Unassembled WGS sequence"/>
</dbReference>
<gene>
    <name evidence="1" type="ORF">U2I54_06720</name>
</gene>
<dbReference type="RefSeq" id="WP_374217173.1">
    <property type="nucleotide sequence ID" value="NZ_JAXOVW010000009.1"/>
</dbReference>
<sequence length="45" mass="5147">MNSTITLPSAKVIKQAEINMLFARLIALQTIKEFGLMKVTRNKKR</sequence>
<dbReference type="EMBL" id="JAXOVW010000009">
    <property type="protein sequence ID" value="MDZ5606800.1"/>
    <property type="molecule type" value="Genomic_DNA"/>
</dbReference>
<comment type="caution">
    <text evidence="1">The sequence shown here is derived from an EMBL/GenBank/DDBJ whole genome shotgun (WGS) entry which is preliminary data.</text>
</comment>
<accession>A0ABU5JTM9</accession>
<name>A0ABU5JTM9_9BACI</name>